<dbReference type="OrthoDB" id="965844at2"/>
<feature type="domain" description="HTH luxR-type" evidence="1">
    <location>
        <begin position="9"/>
        <end position="37"/>
    </location>
</feature>
<dbReference type="AlphaFoldDB" id="A0A3S3RKM7"/>
<evidence type="ECO:0000313" key="3">
    <source>
        <dbReference type="Proteomes" id="UP000287527"/>
    </source>
</evidence>
<dbReference type="Proteomes" id="UP000287527">
    <property type="component" value="Unassembled WGS sequence"/>
</dbReference>
<dbReference type="InterPro" id="IPR036388">
    <property type="entry name" value="WH-like_DNA-bd_sf"/>
</dbReference>
<dbReference type="SUPFAM" id="SSF46894">
    <property type="entry name" value="C-terminal effector domain of the bipartite response regulators"/>
    <property type="match status" value="1"/>
</dbReference>
<evidence type="ECO:0000313" key="2">
    <source>
        <dbReference type="EMBL" id="RWX01688.1"/>
    </source>
</evidence>
<proteinExistence type="predicted"/>
<reference evidence="2 3" key="1">
    <citation type="submission" date="2019-01" db="EMBL/GenBank/DDBJ databases">
        <title>Flavobacterium sp. nov.,isolated from freshwater.</title>
        <authorList>
            <person name="Zhang R."/>
            <person name="Du Z.-J."/>
        </authorList>
    </citation>
    <scope>NUCLEOTIDE SEQUENCE [LARGE SCALE GENOMIC DNA]</scope>
    <source>
        <strain evidence="2 3">1E403</strain>
    </source>
</reference>
<dbReference type="RefSeq" id="WP_128389225.1">
    <property type="nucleotide sequence ID" value="NZ_SBII01000003.1"/>
</dbReference>
<dbReference type="GO" id="GO:0003677">
    <property type="term" value="F:DNA binding"/>
    <property type="evidence" value="ECO:0007669"/>
    <property type="project" value="InterPro"/>
</dbReference>
<dbReference type="InterPro" id="IPR000792">
    <property type="entry name" value="Tscrpt_reg_LuxR_C"/>
</dbReference>
<dbReference type="EMBL" id="SBII01000003">
    <property type="protein sequence ID" value="RWX01688.1"/>
    <property type="molecule type" value="Genomic_DNA"/>
</dbReference>
<gene>
    <name evidence="2" type="ORF">EPI11_05570</name>
</gene>
<evidence type="ECO:0000259" key="1">
    <source>
        <dbReference type="Pfam" id="PF00196"/>
    </source>
</evidence>
<accession>A0A3S3RKM7</accession>
<sequence length="45" mass="4913">MQFLHQSAAISIHTVNTHRQRILVKLDADNAMEAVKKASALGLLA</sequence>
<dbReference type="GO" id="GO:0006355">
    <property type="term" value="P:regulation of DNA-templated transcription"/>
    <property type="evidence" value="ECO:0007669"/>
    <property type="project" value="InterPro"/>
</dbReference>
<name>A0A3S3RKM7_9FLAO</name>
<keyword evidence="3" id="KW-1185">Reference proteome</keyword>
<dbReference type="InterPro" id="IPR016032">
    <property type="entry name" value="Sig_transdc_resp-reg_C-effctor"/>
</dbReference>
<protein>
    <submittedName>
        <fullName evidence="2">Response regulator transcription factor</fullName>
    </submittedName>
</protein>
<dbReference type="Gene3D" id="1.10.10.10">
    <property type="entry name" value="Winged helix-like DNA-binding domain superfamily/Winged helix DNA-binding domain"/>
    <property type="match status" value="1"/>
</dbReference>
<comment type="caution">
    <text evidence="2">The sequence shown here is derived from an EMBL/GenBank/DDBJ whole genome shotgun (WGS) entry which is preliminary data.</text>
</comment>
<organism evidence="2 3">
    <name type="scientific">Flavobacterium cerinum</name>
    <dbReference type="NCBI Taxonomy" id="2502784"/>
    <lineage>
        <taxon>Bacteria</taxon>
        <taxon>Pseudomonadati</taxon>
        <taxon>Bacteroidota</taxon>
        <taxon>Flavobacteriia</taxon>
        <taxon>Flavobacteriales</taxon>
        <taxon>Flavobacteriaceae</taxon>
        <taxon>Flavobacterium</taxon>
    </lineage>
</organism>
<dbReference type="Pfam" id="PF00196">
    <property type="entry name" value="GerE"/>
    <property type="match status" value="1"/>
</dbReference>